<name>A0ABY0TRT1_9PSED</name>
<comment type="caution">
    <text evidence="1">The sequence shown here is derived from an EMBL/GenBank/DDBJ whole genome shotgun (WGS) entry which is preliminary data.</text>
</comment>
<gene>
    <name evidence="1" type="ORF">SAMN04490186_4855</name>
</gene>
<organism evidence="1 2">
    <name type="scientific">Pseudomonas grimontii</name>
    <dbReference type="NCBI Taxonomy" id="129847"/>
    <lineage>
        <taxon>Bacteria</taxon>
        <taxon>Pseudomonadati</taxon>
        <taxon>Pseudomonadota</taxon>
        <taxon>Gammaproteobacteria</taxon>
        <taxon>Pseudomonadales</taxon>
        <taxon>Pseudomonadaceae</taxon>
        <taxon>Pseudomonas</taxon>
    </lineage>
</organism>
<dbReference type="EMBL" id="FNKM01000002">
    <property type="protein sequence ID" value="SDR29815.1"/>
    <property type="molecule type" value="Genomic_DNA"/>
</dbReference>
<evidence type="ECO:0000313" key="2">
    <source>
        <dbReference type="Proteomes" id="UP000198740"/>
    </source>
</evidence>
<sequence length="97" mass="10675">MLWKLIEGFQMTKTADISIASHVRRLARAHHVTAECDGISRMAAAITSLAGDVVELDGVEQLLVNLKRKGVLSKSETLALQGSYLQEKRRSKKKLSA</sequence>
<reference evidence="1 2" key="1">
    <citation type="submission" date="2016-10" db="EMBL/GenBank/DDBJ databases">
        <authorList>
            <person name="Varghese N."/>
            <person name="Submissions S."/>
        </authorList>
    </citation>
    <scope>NUCLEOTIDE SEQUENCE [LARGE SCALE GENOMIC DNA]</scope>
    <source>
        <strain evidence="1 2">BS2976</strain>
    </source>
</reference>
<evidence type="ECO:0008006" key="3">
    <source>
        <dbReference type="Google" id="ProtNLM"/>
    </source>
</evidence>
<accession>A0ABY0TRT1</accession>
<evidence type="ECO:0000313" key="1">
    <source>
        <dbReference type="EMBL" id="SDR29815.1"/>
    </source>
</evidence>
<proteinExistence type="predicted"/>
<keyword evidence="2" id="KW-1185">Reference proteome</keyword>
<protein>
    <recommendedName>
        <fullName evidence="3">Transposase</fullName>
    </recommendedName>
</protein>
<dbReference type="Proteomes" id="UP000198740">
    <property type="component" value="Unassembled WGS sequence"/>
</dbReference>